<dbReference type="SMART" id="SM00785">
    <property type="entry name" value="AARP2CN"/>
    <property type="match status" value="1"/>
</dbReference>
<dbReference type="SMART" id="SM01362">
    <property type="entry name" value="DUF663"/>
    <property type="match status" value="1"/>
</dbReference>
<dbReference type="GO" id="GO:0034511">
    <property type="term" value="F:U3 snoRNA binding"/>
    <property type="evidence" value="ECO:0007669"/>
    <property type="project" value="TreeGrafter"/>
</dbReference>
<dbReference type="Proteomes" id="UP000292362">
    <property type="component" value="Unassembled WGS sequence"/>
</dbReference>
<dbReference type="InterPro" id="IPR012948">
    <property type="entry name" value="AARP2CN"/>
</dbReference>
<dbReference type="PANTHER" id="PTHR12858">
    <property type="entry name" value="RIBOSOME BIOGENESIS PROTEIN"/>
    <property type="match status" value="1"/>
</dbReference>
<dbReference type="GO" id="GO:0005634">
    <property type="term" value="C:nucleus"/>
    <property type="evidence" value="ECO:0007669"/>
    <property type="project" value="InterPro"/>
</dbReference>
<proteinExistence type="predicted"/>
<keyword evidence="1" id="KW-0175">Coiled coil</keyword>
<feature type="domain" description="Ribosome biogenesis protein BMS1/TSR1 C-terminal" evidence="4">
    <location>
        <begin position="292"/>
        <end position="582"/>
    </location>
</feature>
<dbReference type="GO" id="GO:0005525">
    <property type="term" value="F:GTP binding"/>
    <property type="evidence" value="ECO:0007669"/>
    <property type="project" value="TreeGrafter"/>
</dbReference>
<feature type="domain" description="AARP2CN" evidence="3">
    <location>
        <begin position="161"/>
        <end position="231"/>
    </location>
</feature>
<accession>A0A4Q9L6G2</accession>
<dbReference type="GO" id="GO:0030686">
    <property type="term" value="C:90S preribosome"/>
    <property type="evidence" value="ECO:0007669"/>
    <property type="project" value="TreeGrafter"/>
</dbReference>
<dbReference type="InterPro" id="IPR027417">
    <property type="entry name" value="P-loop_NTPase"/>
</dbReference>
<dbReference type="Pfam" id="PF08142">
    <property type="entry name" value="AARP2CN"/>
    <property type="match status" value="1"/>
</dbReference>
<dbReference type="InterPro" id="IPR007034">
    <property type="entry name" value="BMS1_TSR1_C"/>
</dbReference>
<dbReference type="GO" id="GO:0000462">
    <property type="term" value="P:maturation of SSU-rRNA from tricistronic rRNA transcript (SSU-rRNA, 5.8S rRNA, LSU-rRNA)"/>
    <property type="evidence" value="ECO:0007669"/>
    <property type="project" value="TreeGrafter"/>
</dbReference>
<dbReference type="Pfam" id="PF04950">
    <property type="entry name" value="RIBIOP_C"/>
    <property type="match status" value="1"/>
</dbReference>
<evidence type="ECO:0000313" key="5">
    <source>
        <dbReference type="EMBL" id="TBU02775.1"/>
    </source>
</evidence>
<evidence type="ECO:0000256" key="2">
    <source>
        <dbReference type="SAM" id="MobiDB-lite"/>
    </source>
</evidence>
<evidence type="ECO:0000256" key="1">
    <source>
        <dbReference type="SAM" id="Coils"/>
    </source>
</evidence>
<gene>
    <name evidence="5" type="ORF">CWI37_0417p0010</name>
</gene>
<dbReference type="GO" id="GO:0003924">
    <property type="term" value="F:GTPase activity"/>
    <property type="evidence" value="ECO:0007669"/>
    <property type="project" value="TreeGrafter"/>
</dbReference>
<comment type="caution">
    <text evidence="5">The sequence shown here is derived from an EMBL/GenBank/DDBJ whole genome shotgun (WGS) entry which is preliminary data.</text>
</comment>
<feature type="compositionally biased region" description="Acidic residues" evidence="2">
    <location>
        <begin position="287"/>
        <end position="311"/>
    </location>
</feature>
<evidence type="ECO:0000259" key="4">
    <source>
        <dbReference type="SMART" id="SM01362"/>
    </source>
</evidence>
<dbReference type="SUPFAM" id="SSF52540">
    <property type="entry name" value="P-loop containing nucleoside triphosphate hydrolases"/>
    <property type="match status" value="1"/>
</dbReference>
<dbReference type="InterPro" id="IPR039761">
    <property type="entry name" value="Bms1/Tsr1"/>
</dbReference>
<dbReference type="EMBL" id="PITJ01000417">
    <property type="protein sequence ID" value="TBU02775.1"/>
    <property type="molecule type" value="Genomic_DNA"/>
</dbReference>
<sequence length="732" mass="84254">MNPQPPLPNMHFKDFPPPVVTIFGPPKSGKTTLFNSLLKRYSIKTANSPVTFTTSNSRFTFLECPSDIKSYIDYSKISDLCLLVINITSLETDTFEILSLLKIHGFPKIYIIFTHGDQLSSSNQRKQEKKIKKRLYQEITPGIKTFPMKHNVHKSISKYTNLSKLVLSLSSFKPRPLAFKSEHPFIIVDQCVSSNTFYGYLHGTMLTHSYAHIPGFGNLEIENVEVMEDPCPLNRSKMGKNKRYVHPSPVESVSEEKEENIVVEIPKTENETINLFGNMEIEIPNNSEDDSSSELPEDSSEVNANEEEESLQDSITTSEDISLRFKKNNLEEESISSEEVENPKYDDLFGKEKAKSDLQHEKNISKFSSLKSVVPGNYIKISFSNSINEIPIFIGFYNLNSKTLVMGKIKLNRHHKILKSMKPLLISVGWERTIIKPYFSMSEEKRNRYIKYTPKGIFCSLNYKGYSVTPGSGICLIADENKKDFRISASGIVTDIGNNNTLVKKLKLIGYPHKIHNNTVFMKGMFNSGKEVCKFINGIIKTVSGIRGQIKKNVGDEGLCRCTFEGQLVMSDIIFMRCYIPVTIDEEFINENDKIYEKNNFETEKNKLGNLDENEDYMGEDIDVKVGRYRNEDCKNFRGKKIPKSLESKLPLNKRNIKVWDGNFELPKFLDDDFVEKERERQMILENKKKILEEKIKIKQDKRTEELKRVALKKKIVTNILERTKKRKRRMK</sequence>
<dbReference type="AlphaFoldDB" id="A0A4Q9L6G2"/>
<name>A0A4Q9L6G2_9MICR</name>
<dbReference type="PANTHER" id="PTHR12858:SF2">
    <property type="entry name" value="RIBOSOME BIOGENESIS PROTEIN BMS1 HOMOLOG"/>
    <property type="match status" value="1"/>
</dbReference>
<feature type="region of interest" description="Disordered" evidence="2">
    <location>
        <begin position="282"/>
        <end position="318"/>
    </location>
</feature>
<dbReference type="GO" id="GO:0000479">
    <property type="term" value="P:endonucleolytic cleavage of tricistronic rRNA transcript (SSU-rRNA, 5.8S rRNA, LSU-rRNA)"/>
    <property type="evidence" value="ECO:0007669"/>
    <property type="project" value="TreeGrafter"/>
</dbReference>
<reference evidence="5 6" key="1">
    <citation type="submission" date="2017-12" db="EMBL/GenBank/DDBJ databases">
        <authorList>
            <person name="Pombert J.-F."/>
            <person name="Haag K.L."/>
            <person name="Ebert D."/>
        </authorList>
    </citation>
    <scope>NUCLEOTIDE SEQUENCE [LARGE SCALE GENOMIC DNA]</scope>
    <source>
        <strain evidence="5">FI-OER-3-3</strain>
    </source>
</reference>
<organism evidence="5 6">
    <name type="scientific">Hamiltosporidium tvaerminnensis</name>
    <dbReference type="NCBI Taxonomy" id="1176355"/>
    <lineage>
        <taxon>Eukaryota</taxon>
        <taxon>Fungi</taxon>
        <taxon>Fungi incertae sedis</taxon>
        <taxon>Microsporidia</taxon>
        <taxon>Dubosqiidae</taxon>
        <taxon>Hamiltosporidium</taxon>
    </lineage>
</organism>
<dbReference type="Gene3D" id="3.40.50.300">
    <property type="entry name" value="P-loop containing nucleotide triphosphate hydrolases"/>
    <property type="match status" value="1"/>
</dbReference>
<feature type="coiled-coil region" evidence="1">
    <location>
        <begin position="675"/>
        <end position="702"/>
    </location>
</feature>
<evidence type="ECO:0000259" key="3">
    <source>
        <dbReference type="SMART" id="SM00785"/>
    </source>
</evidence>
<protein>
    <submittedName>
        <fullName evidence="5">Ribosome biogenesis protein Bms1</fullName>
    </submittedName>
</protein>
<dbReference type="VEuPathDB" id="MicrosporidiaDB:CWI37_0417p0010"/>
<evidence type="ECO:0000313" key="6">
    <source>
        <dbReference type="Proteomes" id="UP000292362"/>
    </source>
</evidence>